<dbReference type="VEuPathDB" id="FungiDB:HMPREF1544_00696"/>
<keyword evidence="5" id="KW-0408">Iron</keyword>
<evidence type="ECO:0000256" key="4">
    <source>
        <dbReference type="ARBA" id="ARBA00022833"/>
    </source>
</evidence>
<dbReference type="InterPro" id="IPR001606">
    <property type="entry name" value="ARID_dom"/>
</dbReference>
<dbReference type="GO" id="GO:0008270">
    <property type="term" value="F:zinc ion binding"/>
    <property type="evidence" value="ECO:0007669"/>
    <property type="project" value="UniProtKB-KW"/>
</dbReference>
<dbReference type="InParanoid" id="S2KAE0"/>
<dbReference type="InterPro" id="IPR003347">
    <property type="entry name" value="JmjC_dom"/>
</dbReference>
<dbReference type="OrthoDB" id="1678912at2759"/>
<dbReference type="InterPro" id="IPR013083">
    <property type="entry name" value="Znf_RING/FYVE/PHD"/>
</dbReference>
<dbReference type="Pfam" id="PF02375">
    <property type="entry name" value="JmjN"/>
    <property type="match status" value="1"/>
</dbReference>
<evidence type="ECO:0000256" key="2">
    <source>
        <dbReference type="ARBA" id="ARBA00022723"/>
    </source>
</evidence>
<dbReference type="SMART" id="SM01014">
    <property type="entry name" value="ARID"/>
    <property type="match status" value="1"/>
</dbReference>
<dbReference type="SMART" id="SM00501">
    <property type="entry name" value="BRIGHT"/>
    <property type="match status" value="1"/>
</dbReference>
<organism evidence="10 11">
    <name type="scientific">Mucor circinelloides f. circinelloides (strain 1006PhL)</name>
    <name type="common">Mucormycosis agent</name>
    <name type="synonym">Calyptromyces circinelloides</name>
    <dbReference type="NCBI Taxonomy" id="1220926"/>
    <lineage>
        <taxon>Eukaryota</taxon>
        <taxon>Fungi</taxon>
        <taxon>Fungi incertae sedis</taxon>
        <taxon>Mucoromycota</taxon>
        <taxon>Mucoromycotina</taxon>
        <taxon>Mucoromycetes</taxon>
        <taxon>Mucorales</taxon>
        <taxon>Mucorineae</taxon>
        <taxon>Mucoraceae</taxon>
        <taxon>Mucor</taxon>
    </lineage>
</organism>
<dbReference type="PROSITE" id="PS51184">
    <property type="entry name" value="JMJC"/>
    <property type="match status" value="1"/>
</dbReference>
<proteinExistence type="predicted"/>
<dbReference type="STRING" id="1220926.S2KAE0"/>
<dbReference type="SMART" id="SM00558">
    <property type="entry name" value="JmjC"/>
    <property type="match status" value="1"/>
</dbReference>
<dbReference type="SMART" id="SM00545">
    <property type="entry name" value="JmjN"/>
    <property type="match status" value="1"/>
</dbReference>
<dbReference type="SUPFAM" id="SSF51197">
    <property type="entry name" value="Clavaminate synthase-like"/>
    <property type="match status" value="1"/>
</dbReference>
<keyword evidence="6" id="KW-0539">Nucleus</keyword>
<dbReference type="GO" id="GO:0006355">
    <property type="term" value="P:regulation of DNA-templated transcription"/>
    <property type="evidence" value="ECO:0007669"/>
    <property type="project" value="TreeGrafter"/>
</dbReference>
<evidence type="ECO:0000259" key="7">
    <source>
        <dbReference type="PROSITE" id="PS51011"/>
    </source>
</evidence>
<dbReference type="GO" id="GO:0034647">
    <property type="term" value="F:histone H3K4me/H3K4me2/H3K4me3 demethylase activity"/>
    <property type="evidence" value="ECO:0007669"/>
    <property type="project" value="TreeGrafter"/>
</dbReference>
<dbReference type="FunFam" id="1.10.150.60:FF:000016">
    <property type="entry name" value="Putative Lysine-specific demethylase 5B"/>
    <property type="match status" value="1"/>
</dbReference>
<dbReference type="FunCoup" id="S2KAE0">
    <property type="interactions" value="298"/>
</dbReference>
<reference evidence="11" key="1">
    <citation type="submission" date="2013-05" db="EMBL/GenBank/DDBJ databases">
        <title>The Genome sequence of Mucor circinelloides f. circinelloides 1006PhL.</title>
        <authorList>
            <consortium name="The Broad Institute Genomics Platform"/>
            <person name="Cuomo C."/>
            <person name="Earl A."/>
            <person name="Findley K."/>
            <person name="Lee S.C."/>
            <person name="Walker B."/>
            <person name="Young S."/>
            <person name="Zeng Q."/>
            <person name="Gargeya S."/>
            <person name="Fitzgerald M."/>
            <person name="Haas B."/>
            <person name="Abouelleil A."/>
            <person name="Allen A.W."/>
            <person name="Alvarado L."/>
            <person name="Arachchi H.M."/>
            <person name="Berlin A.M."/>
            <person name="Chapman S.B."/>
            <person name="Gainer-Dewar J."/>
            <person name="Goldberg J."/>
            <person name="Griggs A."/>
            <person name="Gujja S."/>
            <person name="Hansen M."/>
            <person name="Howarth C."/>
            <person name="Imamovic A."/>
            <person name="Ireland A."/>
            <person name="Larimer J."/>
            <person name="McCowan C."/>
            <person name="Murphy C."/>
            <person name="Pearson M."/>
            <person name="Poon T.W."/>
            <person name="Priest M."/>
            <person name="Roberts A."/>
            <person name="Saif S."/>
            <person name="Shea T."/>
            <person name="Sisk P."/>
            <person name="Sykes S."/>
            <person name="Wortman J."/>
            <person name="Nusbaum C."/>
            <person name="Birren B."/>
        </authorList>
    </citation>
    <scope>NUCLEOTIDE SEQUENCE [LARGE SCALE GENOMIC DNA]</scope>
    <source>
        <strain evidence="11">1006PhL</strain>
    </source>
</reference>
<dbReference type="PROSITE" id="PS51183">
    <property type="entry name" value="JMJN"/>
    <property type="match status" value="1"/>
</dbReference>
<dbReference type="GO" id="GO:0005634">
    <property type="term" value="C:nucleus"/>
    <property type="evidence" value="ECO:0007669"/>
    <property type="project" value="UniProtKB-SubCell"/>
</dbReference>
<dbReference type="PROSITE" id="PS51011">
    <property type="entry name" value="ARID"/>
    <property type="match status" value="1"/>
</dbReference>
<dbReference type="GO" id="GO:0000785">
    <property type="term" value="C:chromatin"/>
    <property type="evidence" value="ECO:0007669"/>
    <property type="project" value="TreeGrafter"/>
</dbReference>
<dbReference type="InterPro" id="IPR003349">
    <property type="entry name" value="JmjN"/>
</dbReference>
<evidence type="ECO:0000256" key="1">
    <source>
        <dbReference type="ARBA" id="ARBA00004123"/>
    </source>
</evidence>
<dbReference type="Pfam" id="PF02373">
    <property type="entry name" value="JmjC"/>
    <property type="match status" value="1"/>
</dbReference>
<dbReference type="eggNOG" id="KOG1246">
    <property type="taxonomic scope" value="Eukaryota"/>
</dbReference>
<keyword evidence="3" id="KW-0863">Zinc-finger</keyword>
<dbReference type="InterPro" id="IPR011011">
    <property type="entry name" value="Znf_FYVE_PHD"/>
</dbReference>
<keyword evidence="2" id="KW-0479">Metal-binding</keyword>
<comment type="subcellular location">
    <subcellularLocation>
        <location evidence="1">Nucleus</location>
    </subcellularLocation>
</comment>
<evidence type="ECO:0000259" key="9">
    <source>
        <dbReference type="PROSITE" id="PS51184"/>
    </source>
</evidence>
<dbReference type="GO" id="GO:0003677">
    <property type="term" value="F:DNA binding"/>
    <property type="evidence" value="ECO:0007669"/>
    <property type="project" value="InterPro"/>
</dbReference>
<dbReference type="InterPro" id="IPR036431">
    <property type="entry name" value="ARID_dom_sf"/>
</dbReference>
<dbReference type="Gene3D" id="2.60.120.650">
    <property type="entry name" value="Cupin"/>
    <property type="match status" value="1"/>
</dbReference>
<dbReference type="PANTHER" id="PTHR10694:SF33">
    <property type="entry name" value="LYSINE-SPECIFIC DEMETHYLASE 5"/>
    <property type="match status" value="1"/>
</dbReference>
<dbReference type="CDD" id="cd16100">
    <property type="entry name" value="ARID"/>
    <property type="match status" value="1"/>
</dbReference>
<dbReference type="SUPFAM" id="SSF57903">
    <property type="entry name" value="FYVE/PHD zinc finger"/>
    <property type="match status" value="1"/>
</dbReference>
<protein>
    <submittedName>
        <fullName evidence="10">Uncharacterized protein</fullName>
    </submittedName>
</protein>
<accession>S2KAE0</accession>
<evidence type="ECO:0000313" key="10">
    <source>
        <dbReference type="EMBL" id="EPB92398.1"/>
    </source>
</evidence>
<sequence length="511" mass="58691">MLRATQDTTQTAYNSETAPFDLSTVKTKSQEPEVGKSNRLFGVKEAPTFYPTKEEFKDPLAYIKSLEGQGSKYGIIKINPPADYNPEFSLDTESFRFKTRVQKLNEIDGETRTAVNYLEQVKSYYKLRGKSTTNIPKLDQKFVNLYRLKKEVALRGGIQRVTGRKLWAEVARELGYVRKNWTRVSNTLKTAYQKVILPYETWYGKHKRDTRKKLNGLNTGIIIEDEKCEVCNKDENEDSLLLCDNRAFHTYCLNPPHSSVPELDWDSFEIVAAVGKDYDFKDGKEYNLKDFQAVCDDFKTSHFKKTYPEGISTVTEDECERDFWRLVSDPNETCQVEYGADLHGSGFSTANLMSDPWNLNAIPVAAQSLFRGNKSNISGLMPRLYAGMCFSAFGWRNKDYYTGSISYMHWGETKTWYSVSEDDSEAFQNAMKKTVPELFKQQPGLLFQRATMLSPERLKKENINVYAVDQRPGQFVVVYPLAYHSGFNHGFNMSETVNFANRPPVFTLRPK</sequence>
<evidence type="ECO:0000256" key="6">
    <source>
        <dbReference type="ARBA" id="ARBA00023242"/>
    </source>
</evidence>
<evidence type="ECO:0000256" key="3">
    <source>
        <dbReference type="ARBA" id="ARBA00022771"/>
    </source>
</evidence>
<dbReference type="Gene3D" id="1.10.150.60">
    <property type="entry name" value="ARID DNA-binding domain"/>
    <property type="match status" value="1"/>
</dbReference>
<feature type="domain" description="JmjC" evidence="9">
    <location>
        <begin position="351"/>
        <end position="511"/>
    </location>
</feature>
<dbReference type="SUPFAM" id="SSF46774">
    <property type="entry name" value="ARID-like"/>
    <property type="match status" value="1"/>
</dbReference>
<dbReference type="Gene3D" id="3.30.40.10">
    <property type="entry name" value="Zinc/RING finger domain, C3HC4 (zinc finger)"/>
    <property type="match status" value="1"/>
</dbReference>
<feature type="domain" description="JmjN" evidence="8">
    <location>
        <begin position="46"/>
        <end position="87"/>
    </location>
</feature>
<name>S2KAE0_MUCC1</name>
<evidence type="ECO:0000256" key="5">
    <source>
        <dbReference type="ARBA" id="ARBA00023004"/>
    </source>
</evidence>
<keyword evidence="4" id="KW-0862">Zinc</keyword>
<dbReference type="Proteomes" id="UP000014254">
    <property type="component" value="Unassembled WGS sequence"/>
</dbReference>
<dbReference type="EMBL" id="KE123900">
    <property type="protein sequence ID" value="EPB92398.1"/>
    <property type="molecule type" value="Genomic_DNA"/>
</dbReference>
<dbReference type="Pfam" id="PF01388">
    <property type="entry name" value="ARID"/>
    <property type="match status" value="1"/>
</dbReference>
<dbReference type="Pfam" id="PF00628">
    <property type="entry name" value="PHD"/>
    <property type="match status" value="1"/>
</dbReference>
<dbReference type="InterPro" id="IPR019787">
    <property type="entry name" value="Znf_PHD-finger"/>
</dbReference>
<dbReference type="AlphaFoldDB" id="S2KAE0"/>
<evidence type="ECO:0000259" key="8">
    <source>
        <dbReference type="PROSITE" id="PS51183"/>
    </source>
</evidence>
<feature type="domain" description="ARID" evidence="7">
    <location>
        <begin position="111"/>
        <end position="204"/>
    </location>
</feature>
<evidence type="ECO:0000313" key="11">
    <source>
        <dbReference type="Proteomes" id="UP000014254"/>
    </source>
</evidence>
<dbReference type="PANTHER" id="PTHR10694">
    <property type="entry name" value="LYSINE-SPECIFIC DEMETHYLASE"/>
    <property type="match status" value="1"/>
</dbReference>
<keyword evidence="11" id="KW-1185">Reference proteome</keyword>
<gene>
    <name evidence="10" type="ORF">HMPREF1544_00696</name>
</gene>